<dbReference type="InParanoid" id="A0A2K2D791"/>
<dbReference type="Proteomes" id="UP000008810">
    <property type="component" value="Chromosome 2"/>
</dbReference>
<name>A0A2K2D791_BRADI</name>
<reference evidence="2" key="3">
    <citation type="submission" date="2018-08" db="UniProtKB">
        <authorList>
            <consortium name="EnsemblPlants"/>
        </authorList>
    </citation>
    <scope>IDENTIFICATION</scope>
    <source>
        <strain evidence="2">cv. Bd21</strain>
    </source>
</reference>
<accession>A0A2K2D791</accession>
<dbReference type="AlphaFoldDB" id="A0A2K2D791"/>
<reference evidence="1 2" key="1">
    <citation type="journal article" date="2010" name="Nature">
        <title>Genome sequencing and analysis of the model grass Brachypodium distachyon.</title>
        <authorList>
            <consortium name="International Brachypodium Initiative"/>
        </authorList>
    </citation>
    <scope>NUCLEOTIDE SEQUENCE [LARGE SCALE GENOMIC DNA]</scope>
    <source>
        <strain evidence="1 2">Bd21</strain>
    </source>
</reference>
<sequence length="97" mass="10712">MERWCQWRRHPPPPDARTGFCISVLSMLGSGSVKWNVPRGRDATNRWSHGTVHSHRSSAMTADADGLAVEGATRLLGRPVLILLARWRALITVALTA</sequence>
<gene>
    <name evidence="1" type="ORF">BRADI_2g06605v3</name>
</gene>
<dbReference type="Gramene" id="PNT70140">
    <property type="protein sequence ID" value="PNT70140"/>
    <property type="gene ID" value="BRADI_2g06605v3"/>
</dbReference>
<dbReference type="EnsemblPlants" id="PNT70140">
    <property type="protein sequence ID" value="PNT70140"/>
    <property type="gene ID" value="BRADI_2g06605v3"/>
</dbReference>
<proteinExistence type="predicted"/>
<organism evidence="1">
    <name type="scientific">Brachypodium distachyon</name>
    <name type="common">Purple false brome</name>
    <name type="synonym">Trachynia distachya</name>
    <dbReference type="NCBI Taxonomy" id="15368"/>
    <lineage>
        <taxon>Eukaryota</taxon>
        <taxon>Viridiplantae</taxon>
        <taxon>Streptophyta</taxon>
        <taxon>Embryophyta</taxon>
        <taxon>Tracheophyta</taxon>
        <taxon>Spermatophyta</taxon>
        <taxon>Magnoliopsida</taxon>
        <taxon>Liliopsida</taxon>
        <taxon>Poales</taxon>
        <taxon>Poaceae</taxon>
        <taxon>BOP clade</taxon>
        <taxon>Pooideae</taxon>
        <taxon>Stipodae</taxon>
        <taxon>Brachypodieae</taxon>
        <taxon>Brachypodium</taxon>
    </lineage>
</organism>
<protein>
    <submittedName>
        <fullName evidence="1 2">Uncharacterized protein</fullName>
    </submittedName>
</protein>
<evidence type="ECO:0000313" key="1">
    <source>
        <dbReference type="EMBL" id="PNT70140.1"/>
    </source>
</evidence>
<evidence type="ECO:0000313" key="2">
    <source>
        <dbReference type="EnsemblPlants" id="PNT70140"/>
    </source>
</evidence>
<evidence type="ECO:0000313" key="3">
    <source>
        <dbReference type="Proteomes" id="UP000008810"/>
    </source>
</evidence>
<dbReference type="EMBL" id="CM000881">
    <property type="protein sequence ID" value="PNT70140.1"/>
    <property type="molecule type" value="Genomic_DNA"/>
</dbReference>
<reference evidence="1" key="2">
    <citation type="submission" date="2017-06" db="EMBL/GenBank/DDBJ databases">
        <title>WGS assembly of Brachypodium distachyon.</title>
        <authorList>
            <consortium name="The International Brachypodium Initiative"/>
            <person name="Lucas S."/>
            <person name="Harmon-Smith M."/>
            <person name="Lail K."/>
            <person name="Tice H."/>
            <person name="Grimwood J."/>
            <person name="Bruce D."/>
            <person name="Barry K."/>
            <person name="Shu S."/>
            <person name="Lindquist E."/>
            <person name="Wang M."/>
            <person name="Pitluck S."/>
            <person name="Vogel J.P."/>
            <person name="Garvin D.F."/>
            <person name="Mockler T.C."/>
            <person name="Schmutz J."/>
            <person name="Rokhsar D."/>
            <person name="Bevan M.W."/>
        </authorList>
    </citation>
    <scope>NUCLEOTIDE SEQUENCE</scope>
    <source>
        <strain evidence="1">Bd21</strain>
    </source>
</reference>
<keyword evidence="3" id="KW-1185">Reference proteome</keyword>